<evidence type="ECO:0000256" key="1">
    <source>
        <dbReference type="SAM" id="SignalP"/>
    </source>
</evidence>
<dbReference type="EMBL" id="CP119313">
    <property type="protein sequence ID" value="WEK20015.1"/>
    <property type="molecule type" value="Genomic_DNA"/>
</dbReference>
<accession>A0AAJ5W9B2</accession>
<sequence length="162" mass="18877">MNKFTLSLKMSLILSLSLILMAFTAHTVLDEELVYIQKKLSEHHDNEHSGEQIKRYELNVTNTGFCRYKRYYLSGKVEYFSFNLVKFKDLDYYGTDKNGQLYLRTKGENVIVQTYNDKKEGDVDSMATYMVIPLKNVEPQDLLDLSERLVKMNAQLQALAQK</sequence>
<protein>
    <submittedName>
        <fullName evidence="2">Uncharacterized protein</fullName>
    </submittedName>
</protein>
<proteinExistence type="predicted"/>
<dbReference type="AlphaFoldDB" id="A0AAJ5W9B2"/>
<keyword evidence="1" id="KW-0732">Signal</keyword>
<feature type="signal peptide" evidence="1">
    <location>
        <begin position="1"/>
        <end position="27"/>
    </location>
</feature>
<name>A0AAJ5W9B2_9SPHI</name>
<feature type="chain" id="PRO_5042615878" evidence="1">
    <location>
        <begin position="28"/>
        <end position="162"/>
    </location>
</feature>
<evidence type="ECO:0000313" key="2">
    <source>
        <dbReference type="EMBL" id="WEK20015.1"/>
    </source>
</evidence>
<evidence type="ECO:0000313" key="3">
    <source>
        <dbReference type="Proteomes" id="UP001214530"/>
    </source>
</evidence>
<reference evidence="2" key="1">
    <citation type="submission" date="2023-03" db="EMBL/GenBank/DDBJ databases">
        <title>Andean soil-derived lignocellulolytic bacterial consortium as a source of novel taxa and putative plastic-active enzymes.</title>
        <authorList>
            <person name="Diaz-Garcia L."/>
            <person name="Chuvochina M."/>
            <person name="Feuerriegel G."/>
            <person name="Bunk B."/>
            <person name="Sproer C."/>
            <person name="Streit W.R."/>
            <person name="Rodriguez L.M."/>
            <person name="Overmann J."/>
            <person name="Jimenez D.J."/>
        </authorList>
    </citation>
    <scope>NUCLEOTIDE SEQUENCE</scope>
    <source>
        <strain evidence="2">MAG 3858</strain>
    </source>
</reference>
<gene>
    <name evidence="2" type="ORF">P0Y49_02455</name>
</gene>
<organism evidence="2 3">
    <name type="scientific">Candidatus Pedobacter colombiensis</name>
    <dbReference type="NCBI Taxonomy" id="3121371"/>
    <lineage>
        <taxon>Bacteria</taxon>
        <taxon>Pseudomonadati</taxon>
        <taxon>Bacteroidota</taxon>
        <taxon>Sphingobacteriia</taxon>
        <taxon>Sphingobacteriales</taxon>
        <taxon>Sphingobacteriaceae</taxon>
        <taxon>Pedobacter</taxon>
    </lineage>
</organism>
<dbReference type="Proteomes" id="UP001214530">
    <property type="component" value="Chromosome"/>
</dbReference>